<protein>
    <submittedName>
        <fullName evidence="1">Uncharacterized protein</fullName>
    </submittedName>
</protein>
<keyword evidence="1" id="KW-0614">Plasmid</keyword>
<reference evidence="1" key="1">
    <citation type="submission" date="2020-01" db="EMBL/GenBank/DDBJ databases">
        <authorList>
            <person name="Qin S."/>
        </authorList>
    </citation>
    <scope>NUCLEOTIDE SEQUENCE</scope>
    <source>
        <strain evidence="1">CVir17-16-YZ6g</strain>
        <plasmid evidence="1">p17-15-vir-like</plasmid>
    </source>
</reference>
<dbReference type="EMBL" id="MN956836">
    <property type="protein sequence ID" value="QTX14937.1"/>
    <property type="molecule type" value="Genomic_DNA"/>
</dbReference>
<accession>A0A8B0SY71</accession>
<sequence>MPEQPLVFQSGTQSAGLELVDLYLWIFKRFMEGKELTRPLTRLGLYQPAYLYHLQRVTGRDRQTV</sequence>
<organism evidence="1">
    <name type="scientific">Klebsiella pneumoniae</name>
    <dbReference type="NCBI Taxonomy" id="573"/>
    <lineage>
        <taxon>Bacteria</taxon>
        <taxon>Pseudomonadati</taxon>
        <taxon>Pseudomonadota</taxon>
        <taxon>Gammaproteobacteria</taxon>
        <taxon>Enterobacterales</taxon>
        <taxon>Enterobacteriaceae</taxon>
        <taxon>Klebsiella/Raoultella group</taxon>
        <taxon>Klebsiella</taxon>
        <taxon>Klebsiella pneumoniae complex</taxon>
    </lineage>
</organism>
<proteinExistence type="predicted"/>
<evidence type="ECO:0000313" key="1">
    <source>
        <dbReference type="EMBL" id="QTX14937.1"/>
    </source>
</evidence>
<geneLocation type="plasmid" evidence="1">
    <name>p17-15-vir-like</name>
</geneLocation>
<dbReference type="AlphaFoldDB" id="A0A8B0SY71"/>
<name>A0A8B0SY71_KLEPN</name>